<sequence>MHTEKNTIGFFIVEPSALFSEYTQKYEKASWATEGKLKPMFNRDVIILALEMIAAKPSSTIIDSAQTRTYCEDADVFYPIREDYKNL</sequence>
<organism evidence="1 2">
    <name type="scientific">Snuella sedimenti</name>
    <dbReference type="NCBI Taxonomy" id="2798802"/>
    <lineage>
        <taxon>Bacteria</taxon>
        <taxon>Pseudomonadati</taxon>
        <taxon>Bacteroidota</taxon>
        <taxon>Flavobacteriia</taxon>
        <taxon>Flavobacteriales</taxon>
        <taxon>Flavobacteriaceae</taxon>
        <taxon>Snuella</taxon>
    </lineage>
</organism>
<dbReference type="Proteomes" id="UP000610931">
    <property type="component" value="Unassembled WGS sequence"/>
</dbReference>
<keyword evidence="2" id="KW-1185">Reference proteome</keyword>
<dbReference type="AlphaFoldDB" id="A0A8J7IZP9"/>
<protein>
    <submittedName>
        <fullName evidence="1">Uncharacterized protein</fullName>
    </submittedName>
</protein>
<evidence type="ECO:0000313" key="2">
    <source>
        <dbReference type="Proteomes" id="UP000610931"/>
    </source>
</evidence>
<reference evidence="1" key="1">
    <citation type="submission" date="2020-12" db="EMBL/GenBank/DDBJ databases">
        <title>Snuella sp. nov., isolated from sediment in Incheon.</title>
        <authorList>
            <person name="Kim W."/>
        </authorList>
    </citation>
    <scope>NUCLEOTIDE SEQUENCE</scope>
    <source>
        <strain evidence="1">CAU 1569</strain>
    </source>
</reference>
<comment type="caution">
    <text evidence="1">The sequence shown here is derived from an EMBL/GenBank/DDBJ whole genome shotgun (WGS) entry which is preliminary data.</text>
</comment>
<evidence type="ECO:0000313" key="1">
    <source>
        <dbReference type="EMBL" id="MBJ6369635.1"/>
    </source>
</evidence>
<accession>A0A8J7IZP9</accession>
<proteinExistence type="predicted"/>
<dbReference type="RefSeq" id="WP_199116761.1">
    <property type="nucleotide sequence ID" value="NZ_JAELVQ010000033.1"/>
</dbReference>
<dbReference type="EMBL" id="JAELVQ010000033">
    <property type="protein sequence ID" value="MBJ6369635.1"/>
    <property type="molecule type" value="Genomic_DNA"/>
</dbReference>
<gene>
    <name evidence="1" type="ORF">JF259_16230</name>
</gene>
<name>A0A8J7IZP9_9FLAO</name>